<dbReference type="EMBL" id="CAJVCH010563786">
    <property type="protein sequence ID" value="CAG7832170.1"/>
    <property type="molecule type" value="Genomic_DNA"/>
</dbReference>
<name>A0A8J2PQ75_9HEXA</name>
<accession>A0A8J2PQ75</accession>
<evidence type="ECO:0000259" key="1">
    <source>
        <dbReference type="PROSITE" id="PS50011"/>
    </source>
</evidence>
<reference evidence="2" key="1">
    <citation type="submission" date="2021-06" db="EMBL/GenBank/DDBJ databases">
        <authorList>
            <person name="Hodson N. C."/>
            <person name="Mongue J. A."/>
            <person name="Jaron S. K."/>
        </authorList>
    </citation>
    <scope>NUCLEOTIDE SEQUENCE</scope>
</reference>
<dbReference type="InterPro" id="IPR001245">
    <property type="entry name" value="Ser-Thr/Tyr_kinase_cat_dom"/>
</dbReference>
<evidence type="ECO:0000313" key="2">
    <source>
        <dbReference type="EMBL" id="CAG7832170.1"/>
    </source>
</evidence>
<organism evidence="2 3">
    <name type="scientific">Allacma fusca</name>
    <dbReference type="NCBI Taxonomy" id="39272"/>
    <lineage>
        <taxon>Eukaryota</taxon>
        <taxon>Metazoa</taxon>
        <taxon>Ecdysozoa</taxon>
        <taxon>Arthropoda</taxon>
        <taxon>Hexapoda</taxon>
        <taxon>Collembola</taxon>
        <taxon>Symphypleona</taxon>
        <taxon>Sminthuridae</taxon>
        <taxon>Allacma</taxon>
    </lineage>
</organism>
<dbReference type="PROSITE" id="PS50011">
    <property type="entry name" value="PROTEIN_KINASE_DOM"/>
    <property type="match status" value="1"/>
</dbReference>
<dbReference type="OrthoDB" id="248923at2759"/>
<dbReference type="GO" id="GO:0005886">
    <property type="term" value="C:plasma membrane"/>
    <property type="evidence" value="ECO:0007669"/>
    <property type="project" value="TreeGrafter"/>
</dbReference>
<dbReference type="PANTHER" id="PTHR24416">
    <property type="entry name" value="TYROSINE-PROTEIN KINASE RECEPTOR"/>
    <property type="match status" value="1"/>
</dbReference>
<comment type="caution">
    <text evidence="2">The sequence shown here is derived from an EMBL/GenBank/DDBJ whole genome shotgun (WGS) entry which is preliminary data.</text>
</comment>
<dbReference type="GO" id="GO:0005524">
    <property type="term" value="F:ATP binding"/>
    <property type="evidence" value="ECO:0007669"/>
    <property type="project" value="InterPro"/>
</dbReference>
<evidence type="ECO:0000313" key="3">
    <source>
        <dbReference type="Proteomes" id="UP000708208"/>
    </source>
</evidence>
<dbReference type="GO" id="GO:0004714">
    <property type="term" value="F:transmembrane receptor protein tyrosine kinase activity"/>
    <property type="evidence" value="ECO:0007669"/>
    <property type="project" value="TreeGrafter"/>
</dbReference>
<dbReference type="AlphaFoldDB" id="A0A8J2PQ75"/>
<dbReference type="GO" id="GO:0007169">
    <property type="term" value="P:cell surface receptor protein tyrosine kinase signaling pathway"/>
    <property type="evidence" value="ECO:0007669"/>
    <property type="project" value="TreeGrafter"/>
</dbReference>
<feature type="domain" description="Protein kinase" evidence="1">
    <location>
        <begin position="1"/>
        <end position="97"/>
    </location>
</feature>
<dbReference type="GO" id="GO:0043235">
    <property type="term" value="C:receptor complex"/>
    <property type="evidence" value="ECO:0007669"/>
    <property type="project" value="TreeGrafter"/>
</dbReference>
<dbReference type="Proteomes" id="UP000708208">
    <property type="component" value="Unassembled WGS sequence"/>
</dbReference>
<proteinExistence type="predicted"/>
<protein>
    <recommendedName>
        <fullName evidence="1">Protein kinase domain-containing protein</fullName>
    </recommendedName>
</protein>
<dbReference type="Pfam" id="PF07714">
    <property type="entry name" value="PK_Tyr_Ser-Thr"/>
    <property type="match status" value="1"/>
</dbReference>
<dbReference type="PANTHER" id="PTHR24416:SF611">
    <property type="entry name" value="TYROSINE-PROTEIN KINASE TRANSMEMBRANE RECEPTOR ROR"/>
    <property type="match status" value="1"/>
</dbReference>
<sequence>TACIGEHANIVKFLGAVVDDIDKGKCVAVFELSPFGNLNHYLRNVPTQLSDVSGNVYVNLSEDMERQGMNQIHKLMYFCKQIASGMEYLAQKNVSNH</sequence>
<feature type="non-terminal residue" evidence="2">
    <location>
        <position position="1"/>
    </location>
</feature>
<dbReference type="InterPro" id="IPR000719">
    <property type="entry name" value="Prot_kinase_dom"/>
</dbReference>
<gene>
    <name evidence="2" type="ORF">AFUS01_LOCUS41871</name>
</gene>
<keyword evidence="3" id="KW-1185">Reference proteome</keyword>
<dbReference type="InterPro" id="IPR050122">
    <property type="entry name" value="RTK"/>
</dbReference>